<protein>
    <recommendedName>
        <fullName evidence="3">Knr4/Smi1-like domain-containing protein</fullName>
    </recommendedName>
</protein>
<dbReference type="SUPFAM" id="SSF160631">
    <property type="entry name" value="SMI1/KNR4-like"/>
    <property type="match status" value="1"/>
</dbReference>
<dbReference type="EMBL" id="JACHJH010000002">
    <property type="protein sequence ID" value="MBB4892919.1"/>
    <property type="molecule type" value="Genomic_DNA"/>
</dbReference>
<dbReference type="Proteomes" id="UP000556084">
    <property type="component" value="Unassembled WGS sequence"/>
</dbReference>
<dbReference type="Gene3D" id="3.40.1580.10">
    <property type="entry name" value="SMI1/KNR4-like"/>
    <property type="match status" value="1"/>
</dbReference>
<evidence type="ECO:0000313" key="2">
    <source>
        <dbReference type="Proteomes" id="UP000556084"/>
    </source>
</evidence>
<proteinExistence type="predicted"/>
<dbReference type="RefSeq" id="WP_184348346.1">
    <property type="nucleotide sequence ID" value="NZ_JACHJH010000002.1"/>
</dbReference>
<organism evidence="1 2">
    <name type="scientific">Streptomyces olivoverticillatus</name>
    <dbReference type="NCBI Taxonomy" id="66427"/>
    <lineage>
        <taxon>Bacteria</taxon>
        <taxon>Bacillati</taxon>
        <taxon>Actinomycetota</taxon>
        <taxon>Actinomycetes</taxon>
        <taxon>Kitasatosporales</taxon>
        <taxon>Streptomycetaceae</taxon>
        <taxon>Streptomyces</taxon>
    </lineage>
</organism>
<evidence type="ECO:0008006" key="3">
    <source>
        <dbReference type="Google" id="ProtNLM"/>
    </source>
</evidence>
<accession>A0A7W7LMN9</accession>
<dbReference type="InterPro" id="IPR037883">
    <property type="entry name" value="Knr4/Smi1-like_sf"/>
</dbReference>
<comment type="caution">
    <text evidence="1">The sequence shown here is derived from an EMBL/GenBank/DDBJ whole genome shotgun (WGS) entry which is preliminary data.</text>
</comment>
<evidence type="ECO:0000313" key="1">
    <source>
        <dbReference type="EMBL" id="MBB4892919.1"/>
    </source>
</evidence>
<reference evidence="1 2" key="1">
    <citation type="submission" date="2020-08" db="EMBL/GenBank/DDBJ databases">
        <title>Genomic Encyclopedia of Type Strains, Phase III (KMG-III): the genomes of soil and plant-associated and newly described type strains.</title>
        <authorList>
            <person name="Whitman W."/>
        </authorList>
    </citation>
    <scope>NUCLEOTIDE SEQUENCE [LARGE SCALE GENOMIC DNA]</scope>
    <source>
        <strain evidence="1 2">CECT 3266</strain>
    </source>
</reference>
<gene>
    <name evidence="1" type="ORF">FHS39_001930</name>
</gene>
<sequence length="211" mass="23593">MQNQEEAGATGLAALRAILPPHENAGDDVDWSAAKRVWGVKFPRDYVAFIAAYGEGGIDNFLSVFQPLSTAYHHSAYGMRFETENARGFVTEVTGPAELRDPCPVPLIAWGVTAGPDILCWQTTDDDPDRWPVVVIGRHTESPVTVYDCGMVEFLRRVFLADFEECPMSGLHLWGVESPKFLHWKEEKRLLDAGIDPWTGEPDPYAGREWD</sequence>
<name>A0A7W7LMN9_9ACTN</name>
<keyword evidence="2" id="KW-1185">Reference proteome</keyword>
<dbReference type="AlphaFoldDB" id="A0A7W7LMN9"/>